<feature type="domain" description="CzcB-like barrel-sandwich hybrid" evidence="6">
    <location>
        <begin position="103"/>
        <end position="284"/>
    </location>
</feature>
<feature type="region of interest" description="Disordered" evidence="3">
    <location>
        <begin position="455"/>
        <end position="474"/>
    </location>
</feature>
<dbReference type="Proteomes" id="UP000634206">
    <property type="component" value="Unassembled WGS sequence"/>
</dbReference>
<dbReference type="SUPFAM" id="SSF111369">
    <property type="entry name" value="HlyD-like secretion proteins"/>
    <property type="match status" value="1"/>
</dbReference>
<dbReference type="Pfam" id="PF25973">
    <property type="entry name" value="BSH_CzcB"/>
    <property type="match status" value="1"/>
</dbReference>
<keyword evidence="4" id="KW-1133">Transmembrane helix</keyword>
<dbReference type="SUPFAM" id="SSF51230">
    <property type="entry name" value="Single hybrid motif"/>
    <property type="match status" value="1"/>
</dbReference>
<evidence type="ECO:0000256" key="4">
    <source>
        <dbReference type="SAM" id="Phobius"/>
    </source>
</evidence>
<protein>
    <submittedName>
        <fullName evidence="7">Efflux RND transporter periplasmic adaptor subunit</fullName>
    </submittedName>
</protein>
<dbReference type="InterPro" id="IPR006143">
    <property type="entry name" value="RND_pump_MFP"/>
</dbReference>
<feature type="compositionally biased region" description="Polar residues" evidence="3">
    <location>
        <begin position="464"/>
        <end position="474"/>
    </location>
</feature>
<dbReference type="AlphaFoldDB" id="A0AAE2SF09"/>
<evidence type="ECO:0000256" key="1">
    <source>
        <dbReference type="ARBA" id="ARBA00009477"/>
    </source>
</evidence>
<dbReference type="PANTHER" id="PTHR30469">
    <property type="entry name" value="MULTIDRUG RESISTANCE PROTEIN MDTA"/>
    <property type="match status" value="1"/>
</dbReference>
<dbReference type="RefSeq" id="WP_309491095.1">
    <property type="nucleotide sequence ID" value="NZ_JAENIG010000014.1"/>
</dbReference>
<reference evidence="7" key="1">
    <citation type="submission" date="2021-01" db="EMBL/GenBank/DDBJ databases">
        <title>Modified the classification status of verrucomicrobia.</title>
        <authorList>
            <person name="Feng X."/>
        </authorList>
    </citation>
    <scope>NUCLEOTIDE SEQUENCE</scope>
    <source>
        <strain evidence="7">5K15</strain>
    </source>
</reference>
<comment type="similarity">
    <text evidence="1">Belongs to the membrane fusion protein (MFP) (TC 8.A.1) family.</text>
</comment>
<keyword evidence="8" id="KW-1185">Reference proteome</keyword>
<dbReference type="InterPro" id="IPR058792">
    <property type="entry name" value="Beta-barrel_RND_2"/>
</dbReference>
<evidence type="ECO:0000256" key="2">
    <source>
        <dbReference type="SAM" id="Coils"/>
    </source>
</evidence>
<feature type="domain" description="CusB-like beta-barrel" evidence="5">
    <location>
        <begin position="311"/>
        <end position="380"/>
    </location>
</feature>
<dbReference type="Pfam" id="PF25954">
    <property type="entry name" value="Beta-barrel_RND_2"/>
    <property type="match status" value="1"/>
</dbReference>
<sequence>MSLAQLSQSADSHDTPSRGKRSFAWLLPVGLLVGFLLIMALLFGSRLIPATEVTTAPVITLRQEASVAAQPSTPDTTTETVVTKGQMLFQASGWVEPDPYITYVPALVNGVVDEVHVLEGEQVKKGQLLATLIDDDAKLNVQQVEQKIKSHQGRIDAHCQAVHIINAEIRATEKKITALRASVAEARDLTQRYDRLPKGAVPQQQVAAARFTLQRTEALVAQAEAELPKQKAQIEQIEFERLSMESVLTELNTDLARAQLALDRTRITAPMDGIVLHLHVAPGKKRMLTMDDPHSAVVVELYDPQKLQARIDVPLTEAAGMQVGQIVEITSDLLPDMTFNGRVTRITGQADLQRNTLQAKVAIEKPDIRLRPEMLVRGKFFAKDGSRAVTSSSGTSASTGRLAIYVPEEALVNDSSVWVVDTNNKARLRSLELSNDSREQHRRVLDGIRSGEHVILPPHDQLKDGTTVSPQPIN</sequence>
<keyword evidence="4" id="KW-0812">Transmembrane</keyword>
<evidence type="ECO:0000259" key="6">
    <source>
        <dbReference type="Pfam" id="PF25973"/>
    </source>
</evidence>
<feature type="coiled-coil region" evidence="2">
    <location>
        <begin position="169"/>
        <end position="240"/>
    </location>
</feature>
<dbReference type="InterPro" id="IPR011053">
    <property type="entry name" value="Single_hybrid_motif"/>
</dbReference>
<dbReference type="InterPro" id="IPR058647">
    <property type="entry name" value="BSH_CzcB-like"/>
</dbReference>
<gene>
    <name evidence="7" type="ORF">JIN83_16000</name>
</gene>
<comment type="caution">
    <text evidence="7">The sequence shown here is derived from an EMBL/GenBank/DDBJ whole genome shotgun (WGS) entry which is preliminary data.</text>
</comment>
<keyword evidence="4" id="KW-0472">Membrane</keyword>
<keyword evidence="2" id="KW-0175">Coiled coil</keyword>
<dbReference type="GO" id="GO:0015562">
    <property type="term" value="F:efflux transmembrane transporter activity"/>
    <property type="evidence" value="ECO:0007669"/>
    <property type="project" value="TreeGrafter"/>
</dbReference>
<dbReference type="GO" id="GO:1990281">
    <property type="term" value="C:efflux pump complex"/>
    <property type="evidence" value="ECO:0007669"/>
    <property type="project" value="TreeGrafter"/>
</dbReference>
<accession>A0AAE2SF09</accession>
<organism evidence="7 8">
    <name type="scientific">Oceaniferula flava</name>
    <dbReference type="NCBI Taxonomy" id="2800421"/>
    <lineage>
        <taxon>Bacteria</taxon>
        <taxon>Pseudomonadati</taxon>
        <taxon>Verrucomicrobiota</taxon>
        <taxon>Verrucomicrobiia</taxon>
        <taxon>Verrucomicrobiales</taxon>
        <taxon>Verrucomicrobiaceae</taxon>
        <taxon>Oceaniferula</taxon>
    </lineage>
</organism>
<dbReference type="Gene3D" id="2.40.30.170">
    <property type="match status" value="1"/>
</dbReference>
<evidence type="ECO:0000259" key="5">
    <source>
        <dbReference type="Pfam" id="PF25954"/>
    </source>
</evidence>
<dbReference type="Gene3D" id="2.40.50.100">
    <property type="match status" value="1"/>
</dbReference>
<dbReference type="PANTHER" id="PTHR30469:SF15">
    <property type="entry name" value="HLYD FAMILY OF SECRETION PROTEINS"/>
    <property type="match status" value="1"/>
</dbReference>
<evidence type="ECO:0000313" key="7">
    <source>
        <dbReference type="EMBL" id="MBK1856474.1"/>
    </source>
</evidence>
<evidence type="ECO:0000313" key="8">
    <source>
        <dbReference type="Proteomes" id="UP000634206"/>
    </source>
</evidence>
<proteinExistence type="inferred from homology"/>
<dbReference type="Gene3D" id="2.40.420.20">
    <property type="match status" value="1"/>
</dbReference>
<dbReference type="NCBIfam" id="TIGR01730">
    <property type="entry name" value="RND_mfp"/>
    <property type="match status" value="1"/>
</dbReference>
<feature type="transmembrane region" description="Helical" evidence="4">
    <location>
        <begin position="23"/>
        <end position="43"/>
    </location>
</feature>
<name>A0AAE2SF09_9BACT</name>
<dbReference type="EMBL" id="JAENIG010000014">
    <property type="protein sequence ID" value="MBK1856474.1"/>
    <property type="molecule type" value="Genomic_DNA"/>
</dbReference>
<evidence type="ECO:0000256" key="3">
    <source>
        <dbReference type="SAM" id="MobiDB-lite"/>
    </source>
</evidence>